<keyword evidence="2" id="KW-0540">Nuclease</keyword>
<sequence length="591" mass="68658">MTIKSPVIYETEYSREGIKNLVTESENDKKIIFEYPTVYIVNDTKKDEYTVYVGETTNIGRRTEEHLLADSLLRDDWKELADSDSSKMFVIGHNHFNKSLTLDIENRLMQYMTSVDKVKKVNNRRTNQQNNYYTADQFDEIFSKIWRKLNKKNKDLFPTERIIKDSALFKASPFHKLTDEQLKVKDEIILKITESLSQNKVGQLIVVEGEAGSGKTVLLSSLFYELNQLANDSSEDPENIVIRNLGKKQQLIVNHEQQLKVYQQIATKLGILNRRSGQIVSRPTTFINNTLPEDKVDIVIVDEAHLLWTQGKQSYRGSNQLKDLLDRAKVVIAVLDKNQILSREQYWDEEEFDFLIHEAILNNQYVYLDNQLRINGDDETISWIRTLIDENKILNIPKDSKGYDLEIFDDIDLMYKKIKKKSENEDSGISRMLSTFDWDYVDKRKPDNGDEFWNVEVDGWKLPWNLQLPQNKEEKRKNKDLAWAEQKQTINEVGSTFTIQGFDLNYAGVIIGPSVKYRDGKIIYDPKGSKNKKATQRRTLKTGEKVEVSDKLLKNELNVLLTRGVNGLYIYAVDEELREALKLAKEGKLKL</sequence>
<evidence type="ECO:0000313" key="3">
    <source>
        <dbReference type="Proteomes" id="UP000178622"/>
    </source>
</evidence>
<proteinExistence type="predicted"/>
<reference evidence="3" key="1">
    <citation type="submission" date="2016-09" db="EMBL/GenBank/DDBJ databases">
        <title>Draft genome sequence of a novel species of the family Streptococcaceae isolated from flowers.</title>
        <authorList>
            <person name="Chuah L.-O."/>
            <person name="Yap K.-P."/>
            <person name="Thong K.L."/>
            <person name="Liong M.T."/>
            <person name="Ahmad R."/>
            <person name="Rusul G."/>
        </authorList>
    </citation>
    <scope>NUCLEOTIDE SEQUENCE [LARGE SCALE GENOMIC DNA]</scope>
    <source>
        <strain evidence="3">DF1</strain>
    </source>
</reference>
<dbReference type="Proteomes" id="UP000178622">
    <property type="component" value="Unassembled WGS sequence"/>
</dbReference>
<dbReference type="InterPro" id="IPR018647">
    <property type="entry name" value="SLFN_3-like_DNA/RNA_helicase"/>
</dbReference>
<organism evidence="2 3">
    <name type="scientific">Floricoccus tropicus</name>
    <dbReference type="NCBI Taxonomy" id="1859473"/>
    <lineage>
        <taxon>Bacteria</taxon>
        <taxon>Bacillati</taxon>
        <taxon>Bacillota</taxon>
        <taxon>Bacilli</taxon>
        <taxon>Lactobacillales</taxon>
        <taxon>Streptococcaceae</taxon>
        <taxon>Floricoccus</taxon>
    </lineage>
</organism>
<keyword evidence="3" id="KW-1185">Reference proteome</keyword>
<dbReference type="InterPro" id="IPR003593">
    <property type="entry name" value="AAA+_ATPase"/>
</dbReference>
<dbReference type="GO" id="GO:0004527">
    <property type="term" value="F:exonuclease activity"/>
    <property type="evidence" value="ECO:0007669"/>
    <property type="project" value="UniProtKB-KW"/>
</dbReference>
<keyword evidence="2" id="KW-0269">Exonuclease</keyword>
<accession>A0A1E8GPD4</accession>
<dbReference type="SMART" id="SM00382">
    <property type="entry name" value="AAA"/>
    <property type="match status" value="1"/>
</dbReference>
<evidence type="ECO:0000259" key="1">
    <source>
        <dbReference type="PROSITE" id="PS50164"/>
    </source>
</evidence>
<dbReference type="InterPro" id="IPR027417">
    <property type="entry name" value="P-loop_NTPase"/>
</dbReference>
<comment type="caution">
    <text evidence="2">The sequence shown here is derived from an EMBL/GenBank/DDBJ whole genome shotgun (WGS) entry which is preliminary data.</text>
</comment>
<dbReference type="EMBL" id="MKIR01000012">
    <property type="protein sequence ID" value="OFI49358.1"/>
    <property type="molecule type" value="Genomic_DNA"/>
</dbReference>
<dbReference type="InterPro" id="IPR000305">
    <property type="entry name" value="GIY-YIG_endonuc"/>
</dbReference>
<protein>
    <submittedName>
        <fullName evidence="2">ATP-dependent exonuclease</fullName>
    </submittedName>
</protein>
<gene>
    <name evidence="2" type="ORF">BG261_01895</name>
</gene>
<dbReference type="AlphaFoldDB" id="A0A1E8GPD4"/>
<dbReference type="PROSITE" id="PS50164">
    <property type="entry name" value="GIY_YIG"/>
    <property type="match status" value="1"/>
</dbReference>
<dbReference type="Pfam" id="PF09848">
    <property type="entry name" value="SLFN-g3_helicase"/>
    <property type="match status" value="1"/>
</dbReference>
<evidence type="ECO:0000313" key="2">
    <source>
        <dbReference type="EMBL" id="OFI49358.1"/>
    </source>
</evidence>
<dbReference type="CDD" id="cd10439">
    <property type="entry name" value="GIY-YIG_COG3410"/>
    <property type="match status" value="1"/>
</dbReference>
<feature type="domain" description="GIY-YIG" evidence="1">
    <location>
        <begin position="34"/>
        <end position="128"/>
    </location>
</feature>
<dbReference type="SUPFAM" id="SSF52540">
    <property type="entry name" value="P-loop containing nucleoside triphosphate hydrolases"/>
    <property type="match status" value="1"/>
</dbReference>
<dbReference type="Gene3D" id="3.40.50.300">
    <property type="entry name" value="P-loop containing nucleotide triphosphate hydrolases"/>
    <property type="match status" value="1"/>
</dbReference>
<keyword evidence="2" id="KW-0378">Hydrolase</keyword>
<dbReference type="STRING" id="1859473.BG261_01895"/>
<dbReference type="RefSeq" id="WP_070791882.1">
    <property type="nucleotide sequence ID" value="NZ_MKIR01000012.1"/>
</dbReference>
<dbReference type="OrthoDB" id="3193269at2"/>
<name>A0A1E8GPD4_9LACT</name>